<evidence type="ECO:0000256" key="1">
    <source>
        <dbReference type="SAM" id="MobiDB-lite"/>
    </source>
</evidence>
<feature type="region of interest" description="Disordered" evidence="1">
    <location>
        <begin position="103"/>
        <end position="151"/>
    </location>
</feature>
<accession>A0A4Q4QDX0</accession>
<keyword evidence="3" id="KW-1185">Reference proteome</keyword>
<dbReference type="OrthoDB" id="3691583at2759"/>
<name>A0A4Q4QDX0_9PLEO</name>
<gene>
    <name evidence="2" type="ORF">AA0113_g11170</name>
</gene>
<dbReference type="AlphaFoldDB" id="A0A4Q4QDX0"/>
<evidence type="ECO:0000313" key="2">
    <source>
        <dbReference type="EMBL" id="RYO39735.1"/>
    </source>
</evidence>
<organism evidence="2 3">
    <name type="scientific">Alternaria arborescens</name>
    <dbReference type="NCBI Taxonomy" id="156630"/>
    <lineage>
        <taxon>Eukaryota</taxon>
        <taxon>Fungi</taxon>
        <taxon>Dikarya</taxon>
        <taxon>Ascomycota</taxon>
        <taxon>Pezizomycotina</taxon>
        <taxon>Dothideomycetes</taxon>
        <taxon>Pleosporomycetidae</taxon>
        <taxon>Pleosporales</taxon>
        <taxon>Pleosporineae</taxon>
        <taxon>Pleosporaceae</taxon>
        <taxon>Alternaria</taxon>
        <taxon>Alternaria sect. Alternaria</taxon>
    </lineage>
</organism>
<proteinExistence type="predicted"/>
<comment type="caution">
    <text evidence="2">The sequence shown here is derived from an EMBL/GenBank/DDBJ whole genome shotgun (WGS) entry which is preliminary data.</text>
</comment>
<evidence type="ECO:0000313" key="3">
    <source>
        <dbReference type="Proteomes" id="UP000293823"/>
    </source>
</evidence>
<sequence length="327" mass="36237">MNFLGDTSLHDYKPVSPTWPAAIPGHAARLQNIIMNEALAIEFEQGRMRSLLPQYNKMKWDGATSSELSDKEAELEGTSAKLRSCIQNFEAYVAVWDRTVGNTEEKEAKRKRAAQEGVDDEGSPPRATKAKTSETETASDSPQFEEPSLPMQRPIVQNRYKIVHSIDPKSINVGDIGWAPLPRMAYVGSRHKTIPSEYGNVSIKIYPFIVVKKLDDCMLAIVISTAGGRGLKKKDASVRQRSCYVTGPNFKGFDNPPFGWAMSPRCQNLVVKGTGYEPAPGAFVDMLDSHKIYYNSRFEKSGSLTIQSKVDLGRMRLSALLWGASEG</sequence>
<dbReference type="Proteomes" id="UP000293823">
    <property type="component" value="Unassembled WGS sequence"/>
</dbReference>
<reference evidence="3" key="1">
    <citation type="journal article" date="2019" name="bioRxiv">
        <title>Genomics, evolutionary history and diagnostics of the Alternaria alternata species group including apple and Asian pear pathotypes.</title>
        <authorList>
            <person name="Armitage A.D."/>
            <person name="Cockerton H.M."/>
            <person name="Sreenivasaprasad S."/>
            <person name="Woodhall J.W."/>
            <person name="Lane C.R."/>
            <person name="Harrison R.J."/>
            <person name="Clarkson J.P."/>
        </authorList>
    </citation>
    <scope>NUCLEOTIDE SEQUENCE [LARGE SCALE GENOMIC DNA]</scope>
    <source>
        <strain evidence="3">RGR 97.0016</strain>
    </source>
</reference>
<dbReference type="EMBL" id="PEJP01000064">
    <property type="protein sequence ID" value="RYO39735.1"/>
    <property type="molecule type" value="Genomic_DNA"/>
</dbReference>
<protein>
    <submittedName>
        <fullName evidence="2">Uncharacterized protein</fullName>
    </submittedName>
</protein>